<accession>A0ABP6FY83</accession>
<feature type="region of interest" description="Disordered" evidence="1">
    <location>
        <begin position="1"/>
        <end position="37"/>
    </location>
</feature>
<evidence type="ECO:0000313" key="2">
    <source>
        <dbReference type="EMBL" id="GAA2703561.1"/>
    </source>
</evidence>
<comment type="caution">
    <text evidence="2">The sequence shown here is derived from an EMBL/GenBank/DDBJ whole genome shotgun (WGS) entry which is preliminary data.</text>
</comment>
<name>A0ABP6FY83_9ACTN</name>
<organism evidence="2 3">
    <name type="scientific">Nonomuraea recticatena</name>
    <dbReference type="NCBI Taxonomy" id="46178"/>
    <lineage>
        <taxon>Bacteria</taxon>
        <taxon>Bacillati</taxon>
        <taxon>Actinomycetota</taxon>
        <taxon>Actinomycetes</taxon>
        <taxon>Streptosporangiales</taxon>
        <taxon>Streptosporangiaceae</taxon>
        <taxon>Nonomuraea</taxon>
    </lineage>
</organism>
<dbReference type="RefSeq" id="WP_310283806.1">
    <property type="nucleotide sequence ID" value="NZ_BAAATE010000113.1"/>
</dbReference>
<evidence type="ECO:0000256" key="1">
    <source>
        <dbReference type="SAM" id="MobiDB-lite"/>
    </source>
</evidence>
<sequence>MPNPPSLDPVRHTPKARGIQQLPASREGKTPPWPLDIEATPQEKKAWRELWKLPQAAMWEQQRSYRMVGRYCRAMVEAEQPEASAGLHAQVTAMEDRLGLTPKAMRLLLWEIKVDEVAAKRSERTAEDARKRMRIAG</sequence>
<gene>
    <name evidence="2" type="ORF">GCM10010412_101460</name>
</gene>
<evidence type="ECO:0000313" key="3">
    <source>
        <dbReference type="Proteomes" id="UP001501666"/>
    </source>
</evidence>
<proteinExistence type="predicted"/>
<dbReference type="EMBL" id="BAAATE010000113">
    <property type="protein sequence ID" value="GAA2703561.1"/>
    <property type="molecule type" value="Genomic_DNA"/>
</dbReference>
<evidence type="ECO:0008006" key="4">
    <source>
        <dbReference type="Google" id="ProtNLM"/>
    </source>
</evidence>
<reference evidence="3" key="1">
    <citation type="journal article" date="2019" name="Int. J. Syst. Evol. Microbiol.">
        <title>The Global Catalogue of Microorganisms (GCM) 10K type strain sequencing project: providing services to taxonomists for standard genome sequencing and annotation.</title>
        <authorList>
            <consortium name="The Broad Institute Genomics Platform"/>
            <consortium name="The Broad Institute Genome Sequencing Center for Infectious Disease"/>
            <person name="Wu L."/>
            <person name="Ma J."/>
        </authorList>
    </citation>
    <scope>NUCLEOTIDE SEQUENCE [LARGE SCALE GENOMIC DNA]</scope>
    <source>
        <strain evidence="3">JCM 6835</strain>
    </source>
</reference>
<dbReference type="Proteomes" id="UP001501666">
    <property type="component" value="Unassembled WGS sequence"/>
</dbReference>
<protein>
    <recommendedName>
        <fullName evidence="4">Terminase small subunit</fullName>
    </recommendedName>
</protein>
<keyword evidence="3" id="KW-1185">Reference proteome</keyword>